<reference evidence="2" key="1">
    <citation type="submission" date="2016-12" db="EMBL/GenBank/DDBJ databases">
        <title>The genomes of Aspergillus section Nigri reveals drivers in fungal speciation.</title>
        <authorList>
            <consortium name="DOE Joint Genome Institute"/>
            <person name="Vesth T.C."/>
            <person name="Nybo J."/>
            <person name="Theobald S."/>
            <person name="Brandl J."/>
            <person name="Frisvad J.C."/>
            <person name="Nielsen K.F."/>
            <person name="Lyhne E.K."/>
            <person name="Kogle M.E."/>
            <person name="Kuo A."/>
            <person name="Riley R."/>
            <person name="Clum A."/>
            <person name="Nolan M."/>
            <person name="Lipzen A."/>
            <person name="Salamov A."/>
            <person name="Henrissat B."/>
            <person name="Wiebenga A."/>
            <person name="De Vries R.P."/>
            <person name="Grigoriev I.V."/>
            <person name="Mortensen U.H."/>
            <person name="Andersen M.R."/>
            <person name="Baker S.E."/>
        </authorList>
    </citation>
    <scope>NUCLEOTIDE SEQUENCE [LARGE SCALE GENOMIC DNA]</scope>
    <source>
        <strain evidence="2">CBS 113365</strain>
    </source>
</reference>
<dbReference type="AlphaFoldDB" id="A0A319BYR1"/>
<proteinExistence type="predicted"/>
<feature type="domain" description="Carrier" evidence="1">
    <location>
        <begin position="36"/>
        <end position="79"/>
    </location>
</feature>
<sequence>MASEAAYMHQAPAVEPLIRFPISSFCRRPIYANQLLNEAGMGSMLTAELRIFIHRTFDVDVPFDVLFKKATLNSLTDTIARDLQASA</sequence>
<accession>A0A319BYR1</accession>
<organism evidence="2 3">
    <name type="scientific">Aspergillus vadensis (strain CBS 113365 / IMI 142717 / IBT 24658)</name>
    <dbReference type="NCBI Taxonomy" id="1448311"/>
    <lineage>
        <taxon>Eukaryota</taxon>
        <taxon>Fungi</taxon>
        <taxon>Dikarya</taxon>
        <taxon>Ascomycota</taxon>
        <taxon>Pezizomycotina</taxon>
        <taxon>Eurotiomycetes</taxon>
        <taxon>Eurotiomycetidae</taxon>
        <taxon>Eurotiales</taxon>
        <taxon>Aspergillaceae</taxon>
        <taxon>Aspergillus</taxon>
        <taxon>Aspergillus subgen. Circumdati</taxon>
    </lineage>
</organism>
<dbReference type="Pfam" id="PF00550">
    <property type="entry name" value="PP-binding"/>
    <property type="match status" value="1"/>
</dbReference>
<dbReference type="InterPro" id="IPR009081">
    <property type="entry name" value="PP-bd_ACP"/>
</dbReference>
<dbReference type="OrthoDB" id="4415091at2759"/>
<dbReference type="RefSeq" id="XP_025562092.1">
    <property type="nucleotide sequence ID" value="XM_025710809.1"/>
</dbReference>
<dbReference type="Gene3D" id="1.10.1200.10">
    <property type="entry name" value="ACP-like"/>
    <property type="match status" value="1"/>
</dbReference>
<dbReference type="InterPro" id="IPR036736">
    <property type="entry name" value="ACP-like_sf"/>
</dbReference>
<evidence type="ECO:0000259" key="1">
    <source>
        <dbReference type="Pfam" id="PF00550"/>
    </source>
</evidence>
<dbReference type="Proteomes" id="UP000248405">
    <property type="component" value="Unassembled WGS sequence"/>
</dbReference>
<dbReference type="GeneID" id="37215401"/>
<dbReference type="SUPFAM" id="SSF47336">
    <property type="entry name" value="ACP-like"/>
    <property type="match status" value="1"/>
</dbReference>
<gene>
    <name evidence="2" type="ORF">BO88DRAFT_454586</name>
</gene>
<keyword evidence="3" id="KW-1185">Reference proteome</keyword>
<evidence type="ECO:0000313" key="3">
    <source>
        <dbReference type="Proteomes" id="UP000248405"/>
    </source>
</evidence>
<protein>
    <recommendedName>
        <fullName evidence="1">Carrier domain-containing protein</fullName>
    </recommendedName>
</protein>
<name>A0A319BYR1_ASPVC</name>
<evidence type="ECO:0000313" key="2">
    <source>
        <dbReference type="EMBL" id="PYH68298.1"/>
    </source>
</evidence>
<dbReference type="EMBL" id="KZ821627">
    <property type="protein sequence ID" value="PYH68298.1"/>
    <property type="molecule type" value="Genomic_DNA"/>
</dbReference>